<dbReference type="AlphaFoldDB" id="A0A4S8QIF9"/>
<organism evidence="2 3">
    <name type="scientific">Glycomyces buryatensis</name>
    <dbReference type="NCBI Taxonomy" id="2570927"/>
    <lineage>
        <taxon>Bacteria</taxon>
        <taxon>Bacillati</taxon>
        <taxon>Actinomycetota</taxon>
        <taxon>Actinomycetes</taxon>
        <taxon>Glycomycetales</taxon>
        <taxon>Glycomycetaceae</taxon>
        <taxon>Glycomyces</taxon>
    </lineage>
</organism>
<keyword evidence="3" id="KW-1185">Reference proteome</keyword>
<dbReference type="EMBL" id="STGY01000051">
    <property type="protein sequence ID" value="THV41169.1"/>
    <property type="molecule type" value="Genomic_DNA"/>
</dbReference>
<evidence type="ECO:0000313" key="3">
    <source>
        <dbReference type="Proteomes" id="UP000308760"/>
    </source>
</evidence>
<feature type="region of interest" description="Disordered" evidence="1">
    <location>
        <begin position="156"/>
        <end position="176"/>
    </location>
</feature>
<gene>
    <name evidence="2" type="ORF">FAB82_13035</name>
</gene>
<comment type="caution">
    <text evidence="2">The sequence shown here is derived from an EMBL/GenBank/DDBJ whole genome shotgun (WGS) entry which is preliminary data.</text>
</comment>
<reference evidence="2 3" key="2">
    <citation type="submission" date="2019-05" db="EMBL/GenBank/DDBJ databases">
        <title>Glycomyces buryatensis sp. nov.</title>
        <authorList>
            <person name="Nikitina E."/>
        </authorList>
    </citation>
    <scope>NUCLEOTIDE SEQUENCE [LARGE SCALE GENOMIC DNA]</scope>
    <source>
        <strain evidence="2 3">18</strain>
    </source>
</reference>
<dbReference type="Proteomes" id="UP000308760">
    <property type="component" value="Unassembled WGS sequence"/>
</dbReference>
<evidence type="ECO:0000313" key="2">
    <source>
        <dbReference type="EMBL" id="THV41169.1"/>
    </source>
</evidence>
<dbReference type="RefSeq" id="WP_136534969.1">
    <property type="nucleotide sequence ID" value="NZ_STGY01000051.1"/>
</dbReference>
<accession>A0A4S8QIF9</accession>
<proteinExistence type="predicted"/>
<protein>
    <submittedName>
        <fullName evidence="2">Uncharacterized protein</fullName>
    </submittedName>
</protein>
<sequence>MNLGPFGEPETVSTLFRSVLSITETVRDFIAGPLPLDPEPVQVLAAHLDGEIGELLATRGDLELAGDRLAAVLDHISRSYDLNSELTPAAYPNLVSDLLLMRDVLEQAFGITITFAGEAGRASSGTRFKQEFDRIDGKLVGLKATGTKLPEVDMEQRGRSIGPDGSVVGIEYEERR</sequence>
<reference evidence="3" key="1">
    <citation type="submission" date="2019-04" db="EMBL/GenBank/DDBJ databases">
        <title>Nocardioides xinjiangensis sp. nov.</title>
        <authorList>
            <person name="Liu S."/>
        </authorList>
    </citation>
    <scope>NUCLEOTIDE SEQUENCE [LARGE SCALE GENOMIC DNA]</scope>
    <source>
        <strain evidence="3">18</strain>
    </source>
</reference>
<name>A0A4S8QIF9_9ACTN</name>
<evidence type="ECO:0000256" key="1">
    <source>
        <dbReference type="SAM" id="MobiDB-lite"/>
    </source>
</evidence>